<evidence type="ECO:0000313" key="3">
    <source>
        <dbReference type="Proteomes" id="UP000183496"/>
    </source>
</evidence>
<comment type="caution">
    <text evidence="2">The sequence shown here is derived from an EMBL/GenBank/DDBJ whole genome shotgun (WGS) entry which is preliminary data.</text>
</comment>
<organism evidence="2 3">
    <name type="scientific">Myroides profundi</name>
    <dbReference type="NCBI Taxonomy" id="480520"/>
    <lineage>
        <taxon>Bacteria</taxon>
        <taxon>Pseudomonadati</taxon>
        <taxon>Bacteroidota</taxon>
        <taxon>Flavobacteriia</taxon>
        <taxon>Flavobacteriales</taxon>
        <taxon>Flavobacteriaceae</taxon>
        <taxon>Myroides</taxon>
    </lineage>
</organism>
<feature type="transmembrane region" description="Helical" evidence="1">
    <location>
        <begin position="7"/>
        <end position="25"/>
    </location>
</feature>
<sequence>MFTKTDLFLLKYSLLLIIFLLYIGHMNINLTDPTIQAAFIGVIGALIAGFGAAYTTIQLTDRKERRQKKDHLLIIKDSLISLLHNEYIPNLTSLQISSQDLGKFIDKEKLRFQFNIDTNFEHEDETIESEQLSFSSVYFMKTSLLSFFDKDDLIKIFQEKKIEISILYGILNFYERLSQESPSFIYDNYMNEYEKITITNQSNLKDLHVMHEPDSNIFKQEERLVKKITISNIQSLFAETEEKAKNYFEDLKTAIEFTEKIINKLS</sequence>
<gene>
    <name evidence="2" type="ORF">SAMN04488089_10451</name>
</gene>
<evidence type="ECO:0000256" key="1">
    <source>
        <dbReference type="SAM" id="Phobius"/>
    </source>
</evidence>
<protein>
    <submittedName>
        <fullName evidence="2">Uncharacterized protein</fullName>
    </submittedName>
</protein>
<dbReference type="EMBL" id="FOFY01000004">
    <property type="protein sequence ID" value="SEQ55636.1"/>
    <property type="molecule type" value="Genomic_DNA"/>
</dbReference>
<name>A0AAJ5BDE1_MYRPR</name>
<accession>A0AAJ5BDE1</accession>
<evidence type="ECO:0000313" key="2">
    <source>
        <dbReference type="EMBL" id="SEQ55636.1"/>
    </source>
</evidence>
<proteinExistence type="predicted"/>
<keyword evidence="1" id="KW-0812">Transmembrane</keyword>
<keyword evidence="3" id="KW-1185">Reference proteome</keyword>
<feature type="transmembrane region" description="Helical" evidence="1">
    <location>
        <begin position="37"/>
        <end position="57"/>
    </location>
</feature>
<dbReference type="AlphaFoldDB" id="A0AAJ5BDE1"/>
<keyword evidence="1" id="KW-0472">Membrane</keyword>
<dbReference type="Proteomes" id="UP000183496">
    <property type="component" value="Unassembled WGS sequence"/>
</dbReference>
<keyword evidence="1" id="KW-1133">Transmembrane helix</keyword>
<reference evidence="2 3" key="1">
    <citation type="submission" date="2016-10" db="EMBL/GenBank/DDBJ databases">
        <authorList>
            <person name="Varghese N."/>
            <person name="Submissions S."/>
        </authorList>
    </citation>
    <scope>NUCLEOTIDE SEQUENCE [LARGE SCALE GENOMIC DNA]</scope>
    <source>
        <strain evidence="3">DSM 19823 / KCTC 23066 / CCTCC M 208030 / D25</strain>
    </source>
</reference>